<organism evidence="1 2">
    <name type="scientific">Pleurotus eryngii</name>
    <name type="common">Boletus of the steppes</name>
    <dbReference type="NCBI Taxonomy" id="5323"/>
    <lineage>
        <taxon>Eukaryota</taxon>
        <taxon>Fungi</taxon>
        <taxon>Dikarya</taxon>
        <taxon>Basidiomycota</taxon>
        <taxon>Agaricomycotina</taxon>
        <taxon>Agaricomycetes</taxon>
        <taxon>Agaricomycetidae</taxon>
        <taxon>Agaricales</taxon>
        <taxon>Pleurotineae</taxon>
        <taxon>Pleurotaceae</taxon>
        <taxon>Pleurotus</taxon>
    </lineage>
</organism>
<name>A0A9P6D5R9_PLEER</name>
<evidence type="ECO:0000313" key="2">
    <source>
        <dbReference type="Proteomes" id="UP000807025"/>
    </source>
</evidence>
<gene>
    <name evidence="1" type="ORF">BDN71DRAFT_1397084</name>
</gene>
<protein>
    <recommendedName>
        <fullName evidence="3">Transposase</fullName>
    </recommendedName>
</protein>
<dbReference type="AlphaFoldDB" id="A0A9P6D5R9"/>
<comment type="caution">
    <text evidence="1">The sequence shown here is derived from an EMBL/GenBank/DDBJ whole genome shotgun (WGS) entry which is preliminary data.</text>
</comment>
<evidence type="ECO:0008006" key="3">
    <source>
        <dbReference type="Google" id="ProtNLM"/>
    </source>
</evidence>
<accession>A0A9P6D5R9</accession>
<dbReference type="Proteomes" id="UP000807025">
    <property type="component" value="Unassembled WGS sequence"/>
</dbReference>
<keyword evidence="2" id="KW-1185">Reference proteome</keyword>
<dbReference type="EMBL" id="MU154605">
    <property type="protein sequence ID" value="KAF9492172.1"/>
    <property type="molecule type" value="Genomic_DNA"/>
</dbReference>
<reference evidence="1" key="1">
    <citation type="submission" date="2020-11" db="EMBL/GenBank/DDBJ databases">
        <authorList>
            <consortium name="DOE Joint Genome Institute"/>
            <person name="Ahrendt S."/>
            <person name="Riley R."/>
            <person name="Andreopoulos W."/>
            <person name="Labutti K."/>
            <person name="Pangilinan J."/>
            <person name="Ruiz-Duenas F.J."/>
            <person name="Barrasa J.M."/>
            <person name="Sanchez-Garcia M."/>
            <person name="Camarero S."/>
            <person name="Miyauchi S."/>
            <person name="Serrano A."/>
            <person name="Linde D."/>
            <person name="Babiker R."/>
            <person name="Drula E."/>
            <person name="Ayuso-Fernandez I."/>
            <person name="Pacheco R."/>
            <person name="Padilla G."/>
            <person name="Ferreira P."/>
            <person name="Barriuso J."/>
            <person name="Kellner H."/>
            <person name="Castanera R."/>
            <person name="Alfaro M."/>
            <person name="Ramirez L."/>
            <person name="Pisabarro A.G."/>
            <person name="Kuo A."/>
            <person name="Tritt A."/>
            <person name="Lipzen A."/>
            <person name="He G."/>
            <person name="Yan M."/>
            <person name="Ng V."/>
            <person name="Cullen D."/>
            <person name="Martin F."/>
            <person name="Rosso M.-N."/>
            <person name="Henrissat B."/>
            <person name="Hibbett D."/>
            <person name="Martinez A.T."/>
            <person name="Grigoriev I.V."/>
        </authorList>
    </citation>
    <scope>NUCLEOTIDE SEQUENCE</scope>
    <source>
        <strain evidence="1">ATCC 90797</strain>
    </source>
</reference>
<dbReference type="OrthoDB" id="3039677at2759"/>
<sequence length="131" mass="14845">MNQHTNLPWSIRFHPENIFFVGVVPSPSSPSEGEINHVLSLLVEDLLILWNEGIFLSIHIHCAMVPVVCDLPAAHQIGGASVYSSGKPCLQCDIKLDNMHNLDYKNWPIYNGKTMKKLGRQWQDAEMKELH</sequence>
<proteinExistence type="predicted"/>
<evidence type="ECO:0000313" key="1">
    <source>
        <dbReference type="EMBL" id="KAF9492172.1"/>
    </source>
</evidence>